<dbReference type="EMBL" id="JEMX01000011">
    <property type="protein sequence ID" value="EXI82358.1"/>
    <property type="molecule type" value="Genomic_DNA"/>
</dbReference>
<dbReference type="AlphaFoldDB" id="A0A011NHV2"/>
<comment type="caution">
    <text evidence="1">The sequence shown here is derived from an EMBL/GenBank/DDBJ whole genome shotgun (WGS) entry which is preliminary data.</text>
</comment>
<organism evidence="1 2">
    <name type="scientific">Candidatus Accumulibacter appositus</name>
    <dbReference type="NCBI Taxonomy" id="1454003"/>
    <lineage>
        <taxon>Bacteria</taxon>
        <taxon>Pseudomonadati</taxon>
        <taxon>Pseudomonadota</taxon>
        <taxon>Betaproteobacteria</taxon>
        <taxon>Candidatus Accumulibacter</taxon>
    </lineage>
</organism>
<dbReference type="Proteomes" id="UP000021816">
    <property type="component" value="Unassembled WGS sequence"/>
</dbReference>
<name>A0A011NHV2_9PROT</name>
<dbReference type="PATRIC" id="fig|1454003.3.peg.478"/>
<dbReference type="STRING" id="1454003.AW10_00461"/>
<sequence length="191" mass="20248">MRLPMESLKRHSAKAIVLFSALVVTGCGQPEPPPASALTDDMRAFTGNWTATGTRQVLDLGPGRQTGTFQLSGAMMLSGKQRLNLAFRAEVIGFSDPMTGLVGRSVWTDDRGDKVFSELRGEGVGPGKLIDGKFTGGTGRYSGLSGEYSFRWQRIGSIQGNELTGRVVGLNGWARLGSPEAVAPTTSGGQQ</sequence>
<accession>A0A011NHV2</accession>
<gene>
    <name evidence="1" type="ORF">AW10_00461</name>
</gene>
<reference evidence="1 2" key="1">
    <citation type="submission" date="2014-02" db="EMBL/GenBank/DDBJ databases">
        <title>Expanding our view of genomic diversity in Candidatus Accumulibacter clades.</title>
        <authorList>
            <person name="Skennerton C.T."/>
            <person name="Barr J.J."/>
            <person name="Slater F.R."/>
            <person name="Bond P.L."/>
            <person name="Tyson G.W."/>
        </authorList>
    </citation>
    <scope>NUCLEOTIDE SEQUENCE [LARGE SCALE GENOMIC DNA]</scope>
    <source>
        <strain evidence="2">BA-92</strain>
    </source>
</reference>
<dbReference type="PROSITE" id="PS51257">
    <property type="entry name" value="PROKAR_LIPOPROTEIN"/>
    <property type="match status" value="1"/>
</dbReference>
<evidence type="ECO:0008006" key="3">
    <source>
        <dbReference type="Google" id="ProtNLM"/>
    </source>
</evidence>
<protein>
    <recommendedName>
        <fullName evidence="3">Lipoprotein</fullName>
    </recommendedName>
</protein>
<proteinExistence type="predicted"/>
<evidence type="ECO:0000313" key="1">
    <source>
        <dbReference type="EMBL" id="EXI82358.1"/>
    </source>
</evidence>
<evidence type="ECO:0000313" key="2">
    <source>
        <dbReference type="Proteomes" id="UP000021816"/>
    </source>
</evidence>